<reference evidence="2 3" key="1">
    <citation type="journal article" date="2019" name="Nat. Microbiol.">
        <title>Mediterranean grassland soil C-N compound turnover is dependent on rainfall and depth, and is mediated by genomically divergent microorganisms.</title>
        <authorList>
            <person name="Diamond S."/>
            <person name="Andeer P.F."/>
            <person name="Li Z."/>
            <person name="Crits-Christoph A."/>
            <person name="Burstein D."/>
            <person name="Anantharaman K."/>
            <person name="Lane K.R."/>
            <person name="Thomas B.C."/>
            <person name="Pan C."/>
            <person name="Northen T.R."/>
            <person name="Banfield J.F."/>
        </authorList>
    </citation>
    <scope>NUCLEOTIDE SEQUENCE [LARGE SCALE GENOMIC DNA]</scope>
    <source>
        <strain evidence="2">WS_3</strain>
    </source>
</reference>
<evidence type="ECO:0000313" key="3">
    <source>
        <dbReference type="Proteomes" id="UP000320184"/>
    </source>
</evidence>
<accession>A0A538SG73</accession>
<feature type="chain" id="PRO_5022079744" description="Polysaccharide chain length determinant N-terminal domain-containing protein" evidence="1">
    <location>
        <begin position="27"/>
        <end position="301"/>
    </location>
</feature>
<gene>
    <name evidence="2" type="ORF">E6K73_07900</name>
</gene>
<keyword evidence="1" id="KW-0732">Signal</keyword>
<evidence type="ECO:0000313" key="2">
    <source>
        <dbReference type="EMBL" id="TMQ50373.1"/>
    </source>
</evidence>
<evidence type="ECO:0008006" key="4">
    <source>
        <dbReference type="Google" id="ProtNLM"/>
    </source>
</evidence>
<sequence length="301" mass="32419">MTIAVTTLVTAAAVVALTLAAPRVYTATTSFIPVTGGGDESALTDFTMALSSGSRAAALAPTLEFYALILHSQSLLEAVADASYRVESGGNGRTGDLNAIFGYRGGRHAREDTMRQLERAVAVSADPRTRMVRLSVRTPWPDLSYQVARQILAELDGLVASTRAQTASAEVHFAADRVAEARETLHLVETGLQRFLARNRDFTPSSPVGLEVLRRQREIRMQQELYVSLYQAWTRANLDALRRTPTIVVVEPPTQPATPDDSRVWINLSFATVLGLTLGVAGAFARASAGNVGLPRPSASR</sequence>
<organism evidence="2 3">
    <name type="scientific">Eiseniibacteriota bacterium</name>
    <dbReference type="NCBI Taxonomy" id="2212470"/>
    <lineage>
        <taxon>Bacteria</taxon>
        <taxon>Candidatus Eiseniibacteriota</taxon>
    </lineage>
</organism>
<dbReference type="Proteomes" id="UP000320184">
    <property type="component" value="Unassembled WGS sequence"/>
</dbReference>
<dbReference type="PANTHER" id="PTHR32309">
    <property type="entry name" value="TYROSINE-PROTEIN KINASE"/>
    <property type="match status" value="1"/>
</dbReference>
<dbReference type="InterPro" id="IPR050445">
    <property type="entry name" value="Bact_polysacc_biosynth/exp"/>
</dbReference>
<feature type="signal peptide" evidence="1">
    <location>
        <begin position="1"/>
        <end position="26"/>
    </location>
</feature>
<dbReference type="PANTHER" id="PTHR32309:SF31">
    <property type="entry name" value="CAPSULAR EXOPOLYSACCHARIDE FAMILY"/>
    <property type="match status" value="1"/>
</dbReference>
<dbReference type="AlphaFoldDB" id="A0A538SG73"/>
<protein>
    <recommendedName>
        <fullName evidence="4">Polysaccharide chain length determinant N-terminal domain-containing protein</fullName>
    </recommendedName>
</protein>
<evidence type="ECO:0000256" key="1">
    <source>
        <dbReference type="SAM" id="SignalP"/>
    </source>
</evidence>
<proteinExistence type="predicted"/>
<comment type="caution">
    <text evidence="2">The sequence shown here is derived from an EMBL/GenBank/DDBJ whole genome shotgun (WGS) entry which is preliminary data.</text>
</comment>
<name>A0A538SG73_UNCEI</name>
<dbReference type="EMBL" id="VBOT01000101">
    <property type="protein sequence ID" value="TMQ50373.1"/>
    <property type="molecule type" value="Genomic_DNA"/>
</dbReference>